<dbReference type="PANTHER" id="PTHR33514">
    <property type="entry name" value="PROTEIN ABCI12, CHLOROPLASTIC"/>
    <property type="match status" value="1"/>
</dbReference>
<keyword evidence="3 5" id="KW-1133">Transmembrane helix</keyword>
<evidence type="ECO:0000256" key="3">
    <source>
        <dbReference type="ARBA" id="ARBA00022989"/>
    </source>
</evidence>
<keyword evidence="7" id="KW-1185">Reference proteome</keyword>
<keyword evidence="2 5" id="KW-0812">Transmembrane</keyword>
<dbReference type="AlphaFoldDB" id="A0A7G5C4Q5"/>
<evidence type="ECO:0000256" key="1">
    <source>
        <dbReference type="ARBA" id="ARBA00004141"/>
    </source>
</evidence>
<dbReference type="Pfam" id="PF02361">
    <property type="entry name" value="CbiQ"/>
    <property type="match status" value="1"/>
</dbReference>
<reference evidence="6 7" key="1">
    <citation type="submission" date="2019-07" db="EMBL/GenBank/DDBJ databases">
        <authorList>
            <person name="Kim J.K."/>
            <person name="Cheong H.-M."/>
            <person name="Choi Y."/>
            <person name="Hwang K.J."/>
            <person name="Lee S."/>
            <person name="Choi C."/>
        </authorList>
    </citation>
    <scope>NUCLEOTIDE SEQUENCE [LARGE SCALE GENOMIC DNA]</scope>
    <source>
        <strain evidence="6 7">KS 22</strain>
    </source>
</reference>
<evidence type="ECO:0000256" key="4">
    <source>
        <dbReference type="ARBA" id="ARBA00023136"/>
    </source>
</evidence>
<dbReference type="EMBL" id="CP041969">
    <property type="protein sequence ID" value="QMV44189.1"/>
    <property type="molecule type" value="Genomic_DNA"/>
</dbReference>
<proteinExistence type="predicted"/>
<dbReference type="KEGG" id="cchl:FPL14_25755"/>
<feature type="transmembrane region" description="Helical" evidence="5">
    <location>
        <begin position="65"/>
        <end position="86"/>
    </location>
</feature>
<dbReference type="RefSeq" id="WP_182300425.1">
    <property type="nucleotide sequence ID" value="NZ_CP041969.1"/>
</dbReference>
<dbReference type="PANTHER" id="PTHR33514:SF13">
    <property type="entry name" value="PROTEIN ABCI12, CHLOROPLASTIC"/>
    <property type="match status" value="1"/>
</dbReference>
<dbReference type="InterPro" id="IPR003339">
    <property type="entry name" value="ABC/ECF_trnsptr_transmembrane"/>
</dbReference>
<feature type="transmembrane region" description="Helical" evidence="5">
    <location>
        <begin position="106"/>
        <end position="128"/>
    </location>
</feature>
<accession>A0A7G5C4Q5</accession>
<feature type="transmembrane region" description="Helical" evidence="5">
    <location>
        <begin position="25"/>
        <end position="58"/>
    </location>
</feature>
<dbReference type="GO" id="GO:0005886">
    <property type="term" value="C:plasma membrane"/>
    <property type="evidence" value="ECO:0007669"/>
    <property type="project" value="TreeGrafter"/>
</dbReference>
<comment type="subcellular location">
    <subcellularLocation>
        <location evidence="1">Membrane</location>
        <topology evidence="1">Multi-pass membrane protein</topology>
    </subcellularLocation>
</comment>
<dbReference type="CDD" id="cd16914">
    <property type="entry name" value="EcfT"/>
    <property type="match status" value="1"/>
</dbReference>
<evidence type="ECO:0000256" key="5">
    <source>
        <dbReference type="SAM" id="Phobius"/>
    </source>
</evidence>
<keyword evidence="4 5" id="KW-0472">Membrane</keyword>
<sequence length="263" mass="29508">MASGSYLIFEKRNSWIESWDPRIKIVALAVFSLSIIIHHSPALKTVQLLVLVALWGIAKLRWSTFLWTLLSLSLFFASTMVFRAALSTKPEDTLVHWGGMTFSREGIVSGILMCEQIFGIVILLSLLVRTTSPVVLAEGMEKLCSPLKKWKVPVHDAVMMFSIALRFVPLLLEEFDTVRKAQIARGGGFHRKGVMSRFKGVLPMLIPLFVLSIHRAKDLAIAMESRGYQGEEGRTPIREYRIRPSDVLVLTISILFLVSVALV</sequence>
<evidence type="ECO:0000313" key="6">
    <source>
        <dbReference type="EMBL" id="QMV44189.1"/>
    </source>
</evidence>
<protein>
    <submittedName>
        <fullName evidence="6">Energy-coupling factor transporter transmembrane protein EcfT</fullName>
    </submittedName>
</protein>
<evidence type="ECO:0000313" key="7">
    <source>
        <dbReference type="Proteomes" id="UP000515679"/>
    </source>
</evidence>
<evidence type="ECO:0000256" key="2">
    <source>
        <dbReference type="ARBA" id="ARBA00022692"/>
    </source>
</evidence>
<name>A0A7G5C4Q5_9BACL</name>
<organism evidence="6 7">
    <name type="scientific">Cohnella cholangitidis</name>
    <dbReference type="NCBI Taxonomy" id="2598458"/>
    <lineage>
        <taxon>Bacteria</taxon>
        <taxon>Bacillati</taxon>
        <taxon>Bacillota</taxon>
        <taxon>Bacilli</taxon>
        <taxon>Bacillales</taxon>
        <taxon>Paenibacillaceae</taxon>
        <taxon>Cohnella</taxon>
    </lineage>
</organism>
<gene>
    <name evidence="6" type="ORF">FPL14_25755</name>
</gene>
<dbReference type="Proteomes" id="UP000515679">
    <property type="component" value="Chromosome"/>
</dbReference>
<feature type="transmembrane region" description="Helical" evidence="5">
    <location>
        <begin position="244"/>
        <end position="262"/>
    </location>
</feature>